<accession>A0A0A8ZS35</accession>
<reference evidence="1" key="2">
    <citation type="journal article" date="2015" name="Data Brief">
        <title>Shoot transcriptome of the giant reed, Arundo donax.</title>
        <authorList>
            <person name="Barrero R.A."/>
            <person name="Guerrero F.D."/>
            <person name="Moolhuijzen P."/>
            <person name="Goolsby J.A."/>
            <person name="Tidwell J."/>
            <person name="Bellgard S.E."/>
            <person name="Bellgard M.I."/>
        </authorList>
    </citation>
    <scope>NUCLEOTIDE SEQUENCE</scope>
    <source>
        <tissue evidence="1">Shoot tissue taken approximately 20 cm above the soil surface</tissue>
    </source>
</reference>
<proteinExistence type="predicted"/>
<evidence type="ECO:0000313" key="1">
    <source>
        <dbReference type="EMBL" id="JAD37612.1"/>
    </source>
</evidence>
<sequence>MVLANFWCQLIQC</sequence>
<name>A0A0A8ZS35_ARUDO</name>
<organism evidence="1">
    <name type="scientific">Arundo donax</name>
    <name type="common">Giant reed</name>
    <name type="synonym">Donax arundinaceus</name>
    <dbReference type="NCBI Taxonomy" id="35708"/>
    <lineage>
        <taxon>Eukaryota</taxon>
        <taxon>Viridiplantae</taxon>
        <taxon>Streptophyta</taxon>
        <taxon>Embryophyta</taxon>
        <taxon>Tracheophyta</taxon>
        <taxon>Spermatophyta</taxon>
        <taxon>Magnoliopsida</taxon>
        <taxon>Liliopsida</taxon>
        <taxon>Poales</taxon>
        <taxon>Poaceae</taxon>
        <taxon>PACMAD clade</taxon>
        <taxon>Arundinoideae</taxon>
        <taxon>Arundineae</taxon>
        <taxon>Arundo</taxon>
    </lineage>
</organism>
<dbReference type="EMBL" id="GBRH01260283">
    <property type="protein sequence ID" value="JAD37612.1"/>
    <property type="molecule type" value="Transcribed_RNA"/>
</dbReference>
<reference evidence="1" key="1">
    <citation type="submission" date="2014-09" db="EMBL/GenBank/DDBJ databases">
        <authorList>
            <person name="Magalhaes I.L.F."/>
            <person name="Oliveira U."/>
            <person name="Santos F.R."/>
            <person name="Vidigal T.H.D.A."/>
            <person name="Brescovit A.D."/>
            <person name="Santos A.J."/>
        </authorList>
    </citation>
    <scope>NUCLEOTIDE SEQUENCE</scope>
    <source>
        <tissue evidence="1">Shoot tissue taken approximately 20 cm above the soil surface</tissue>
    </source>
</reference>
<protein>
    <submittedName>
        <fullName evidence="1">Uncharacterized protein</fullName>
    </submittedName>
</protein>